<evidence type="ECO:0000313" key="2">
    <source>
        <dbReference type="EMBL" id="KAF2233388.1"/>
    </source>
</evidence>
<dbReference type="AlphaFoldDB" id="A0A6A6H6D6"/>
<sequence>MSVTFDVVEQCTTQINFLHPSSLTSQRRNCSRFPPRPLPLYSRLVRQSAVYANFQQSPSHLTIPHTSSRPSQSVHRLQPPIAYASSSLSSTPSPPLTTQTGLGAAISPPSHLQSSANPSKH</sequence>
<feature type="compositionally biased region" description="Polar residues" evidence="1">
    <location>
        <begin position="110"/>
        <end position="121"/>
    </location>
</feature>
<keyword evidence="3" id="KW-1185">Reference proteome</keyword>
<feature type="region of interest" description="Disordered" evidence="1">
    <location>
        <begin position="59"/>
        <end position="121"/>
    </location>
</feature>
<evidence type="ECO:0000313" key="3">
    <source>
        <dbReference type="Proteomes" id="UP000800092"/>
    </source>
</evidence>
<evidence type="ECO:0000256" key="1">
    <source>
        <dbReference type="SAM" id="MobiDB-lite"/>
    </source>
</evidence>
<gene>
    <name evidence="2" type="ORF">EV356DRAFT_208396</name>
</gene>
<dbReference type="Proteomes" id="UP000800092">
    <property type="component" value="Unassembled WGS sequence"/>
</dbReference>
<proteinExistence type="predicted"/>
<protein>
    <submittedName>
        <fullName evidence="2">Uncharacterized protein</fullName>
    </submittedName>
</protein>
<feature type="compositionally biased region" description="Polar residues" evidence="1">
    <location>
        <begin position="59"/>
        <end position="75"/>
    </location>
</feature>
<reference evidence="2" key="1">
    <citation type="journal article" date="2020" name="Stud. Mycol.">
        <title>101 Dothideomycetes genomes: a test case for predicting lifestyles and emergence of pathogens.</title>
        <authorList>
            <person name="Haridas S."/>
            <person name="Albert R."/>
            <person name="Binder M."/>
            <person name="Bloem J."/>
            <person name="Labutti K."/>
            <person name="Salamov A."/>
            <person name="Andreopoulos B."/>
            <person name="Baker S."/>
            <person name="Barry K."/>
            <person name="Bills G."/>
            <person name="Bluhm B."/>
            <person name="Cannon C."/>
            <person name="Castanera R."/>
            <person name="Culley D."/>
            <person name="Daum C."/>
            <person name="Ezra D."/>
            <person name="Gonzalez J."/>
            <person name="Henrissat B."/>
            <person name="Kuo A."/>
            <person name="Liang C."/>
            <person name="Lipzen A."/>
            <person name="Lutzoni F."/>
            <person name="Magnuson J."/>
            <person name="Mondo S."/>
            <person name="Nolan M."/>
            <person name="Ohm R."/>
            <person name="Pangilinan J."/>
            <person name="Park H.-J."/>
            <person name="Ramirez L."/>
            <person name="Alfaro M."/>
            <person name="Sun H."/>
            <person name="Tritt A."/>
            <person name="Yoshinaga Y."/>
            <person name="Zwiers L.-H."/>
            <person name="Turgeon B."/>
            <person name="Goodwin S."/>
            <person name="Spatafora J."/>
            <person name="Crous P."/>
            <person name="Grigoriev I."/>
        </authorList>
    </citation>
    <scope>NUCLEOTIDE SEQUENCE</scope>
    <source>
        <strain evidence="2">Tuck. ex Michener</strain>
    </source>
</reference>
<accession>A0A6A6H6D6</accession>
<name>A0A6A6H6D6_VIRVR</name>
<organism evidence="2 3">
    <name type="scientific">Viridothelium virens</name>
    <name type="common">Speckled blister lichen</name>
    <name type="synonym">Trypethelium virens</name>
    <dbReference type="NCBI Taxonomy" id="1048519"/>
    <lineage>
        <taxon>Eukaryota</taxon>
        <taxon>Fungi</taxon>
        <taxon>Dikarya</taxon>
        <taxon>Ascomycota</taxon>
        <taxon>Pezizomycotina</taxon>
        <taxon>Dothideomycetes</taxon>
        <taxon>Dothideomycetes incertae sedis</taxon>
        <taxon>Trypetheliales</taxon>
        <taxon>Trypetheliaceae</taxon>
        <taxon>Viridothelium</taxon>
    </lineage>
</organism>
<dbReference type="EMBL" id="ML991807">
    <property type="protein sequence ID" value="KAF2233388.1"/>
    <property type="molecule type" value="Genomic_DNA"/>
</dbReference>